<dbReference type="InterPro" id="IPR032259">
    <property type="entry name" value="HIBYL-CoA-H"/>
</dbReference>
<dbReference type="PANTHER" id="PTHR43176:SF3">
    <property type="entry name" value="3-HYDROXYISOBUTYRYL-COA HYDROLASE, MITOCHONDRIAL"/>
    <property type="match status" value="1"/>
</dbReference>
<evidence type="ECO:0000313" key="6">
    <source>
        <dbReference type="Proteomes" id="UP000023152"/>
    </source>
</evidence>
<evidence type="ECO:0000256" key="2">
    <source>
        <dbReference type="ARBA" id="ARBA00011915"/>
    </source>
</evidence>
<dbReference type="EMBL" id="ASPP01026911">
    <property type="protein sequence ID" value="ETO06671.1"/>
    <property type="molecule type" value="Genomic_DNA"/>
</dbReference>
<dbReference type="PANTHER" id="PTHR43176">
    <property type="entry name" value="3-HYDROXYISOBUTYRYL-COA HYDROLASE-RELATED"/>
    <property type="match status" value="1"/>
</dbReference>
<evidence type="ECO:0000313" key="5">
    <source>
        <dbReference type="EMBL" id="ETO06671.1"/>
    </source>
</evidence>
<reference evidence="5 6" key="1">
    <citation type="journal article" date="2013" name="Curr. Biol.">
        <title>The Genome of the Foraminiferan Reticulomyxa filosa.</title>
        <authorList>
            <person name="Glockner G."/>
            <person name="Hulsmann N."/>
            <person name="Schleicher M."/>
            <person name="Noegel A.A."/>
            <person name="Eichinger L."/>
            <person name="Gallinger C."/>
            <person name="Pawlowski J."/>
            <person name="Sierra R."/>
            <person name="Euteneuer U."/>
            <person name="Pillet L."/>
            <person name="Moustafa A."/>
            <person name="Platzer M."/>
            <person name="Groth M."/>
            <person name="Szafranski K."/>
            <person name="Schliwa M."/>
        </authorList>
    </citation>
    <scope>NUCLEOTIDE SEQUENCE [LARGE SCALE GENOMIC DNA]</scope>
</reference>
<protein>
    <recommendedName>
        <fullName evidence="2">3-hydroxyisobutyryl-CoA hydrolase</fullName>
        <ecNumber evidence="2">3.1.2.4</ecNumber>
    </recommendedName>
</protein>
<comment type="catalytic activity">
    <reaction evidence="1">
        <text>3-hydroxy-2-methylpropanoyl-CoA + H2O = 3-hydroxy-2-methylpropanoate + CoA + H(+)</text>
        <dbReference type="Rhea" id="RHEA:20888"/>
        <dbReference type="ChEBI" id="CHEBI:11805"/>
        <dbReference type="ChEBI" id="CHEBI:15377"/>
        <dbReference type="ChEBI" id="CHEBI:15378"/>
        <dbReference type="ChEBI" id="CHEBI:57287"/>
        <dbReference type="ChEBI" id="CHEBI:57340"/>
        <dbReference type="EC" id="3.1.2.4"/>
    </reaction>
</comment>
<dbReference type="AlphaFoldDB" id="X6LZ74"/>
<proteinExistence type="predicted"/>
<dbReference type="InterPro" id="IPR045004">
    <property type="entry name" value="ECH_dom"/>
</dbReference>
<accession>X6LZ74</accession>
<dbReference type="GO" id="GO:0006574">
    <property type="term" value="P:L-valine catabolic process"/>
    <property type="evidence" value="ECO:0007669"/>
    <property type="project" value="TreeGrafter"/>
</dbReference>
<comment type="caution">
    <text evidence="5">The sequence shown here is derived from an EMBL/GenBank/DDBJ whole genome shotgun (WGS) entry which is preliminary data.</text>
</comment>
<gene>
    <name evidence="5" type="ORF">RFI_30716</name>
</gene>
<dbReference type="InterPro" id="IPR029045">
    <property type="entry name" value="ClpP/crotonase-like_dom_sf"/>
</dbReference>
<dbReference type="OrthoDB" id="16820at2759"/>
<dbReference type="GO" id="GO:0003860">
    <property type="term" value="F:3-hydroxyisobutyryl-CoA hydrolase activity"/>
    <property type="evidence" value="ECO:0007669"/>
    <property type="project" value="UniProtKB-EC"/>
</dbReference>
<sequence length="399" mass="46777">MFITLEKLFLKWRNDPSIKFILLTSASNNSFSAGGDMRELADSIITDPMKRTFHPWQFVWTEYRLDLLLLTYPKPIISLVNGIIMGGGAGLAIHSKYTIVTENAIFAMPENNAYFYVDVLMCWHLGKMPFHIGDYLGLTGSQITYKDMLYTELAYCYIPFQDLKNLQNELMNKKINDEQNITIHIENIFKKFKQEIKYDDCDIFRFGSIINQCFGADNIELILQNLYQYSQSHSEIKIRQWCQNVKQILLSMSPLSLKVLNMYMYMYNNLTLRLLRDCSNDNMTLIILAKNSYQLSCRLLIKEHFYDGVQKWLIDKKNRNNKEIINNNQQIFQYGLTHDLSKYLNKSIIDRFIDEPANIIFQLTLQEYSVKICNVKIIKSIPPYLKIDDIIQTNILSNL</sequence>
<dbReference type="Pfam" id="PF16113">
    <property type="entry name" value="ECH_2"/>
    <property type="match status" value="1"/>
</dbReference>
<dbReference type="SUPFAM" id="SSF52096">
    <property type="entry name" value="ClpP/crotonase"/>
    <property type="match status" value="1"/>
</dbReference>
<evidence type="ECO:0000259" key="4">
    <source>
        <dbReference type="Pfam" id="PF16113"/>
    </source>
</evidence>
<dbReference type="Gene3D" id="3.90.226.10">
    <property type="entry name" value="2-enoyl-CoA Hydratase, Chain A, domain 1"/>
    <property type="match status" value="1"/>
</dbReference>
<keyword evidence="3" id="KW-0378">Hydrolase</keyword>
<dbReference type="CDD" id="cd06558">
    <property type="entry name" value="crotonase-like"/>
    <property type="match status" value="1"/>
</dbReference>
<keyword evidence="6" id="KW-1185">Reference proteome</keyword>
<feature type="domain" description="Enoyl-CoA hydratase/isomerase" evidence="4">
    <location>
        <begin position="1"/>
        <end position="319"/>
    </location>
</feature>
<organism evidence="5 6">
    <name type="scientific">Reticulomyxa filosa</name>
    <dbReference type="NCBI Taxonomy" id="46433"/>
    <lineage>
        <taxon>Eukaryota</taxon>
        <taxon>Sar</taxon>
        <taxon>Rhizaria</taxon>
        <taxon>Retaria</taxon>
        <taxon>Foraminifera</taxon>
        <taxon>Monothalamids</taxon>
        <taxon>Reticulomyxidae</taxon>
        <taxon>Reticulomyxa</taxon>
    </lineage>
</organism>
<evidence type="ECO:0000256" key="1">
    <source>
        <dbReference type="ARBA" id="ARBA00001709"/>
    </source>
</evidence>
<evidence type="ECO:0000256" key="3">
    <source>
        <dbReference type="ARBA" id="ARBA00022801"/>
    </source>
</evidence>
<dbReference type="Proteomes" id="UP000023152">
    <property type="component" value="Unassembled WGS sequence"/>
</dbReference>
<name>X6LZ74_RETFI</name>
<dbReference type="EC" id="3.1.2.4" evidence="2"/>